<feature type="coiled-coil region" evidence="3">
    <location>
        <begin position="110"/>
        <end position="191"/>
    </location>
</feature>
<gene>
    <name evidence="6" type="ORF">NIES2119_04645</name>
</gene>
<reference evidence="6 7" key="1">
    <citation type="submission" date="2016-11" db="EMBL/GenBank/DDBJ databases">
        <title>Draft Genome Sequences of Nine Cyanobacterial Strains from Diverse Habitats.</title>
        <authorList>
            <person name="Zhu T."/>
            <person name="Hou S."/>
            <person name="Lu X."/>
            <person name="Hess W.R."/>
        </authorList>
    </citation>
    <scope>NUCLEOTIDE SEQUENCE [LARGE SCALE GENOMIC DNA]</scope>
    <source>
        <strain evidence="6 7">IAM M-71</strain>
    </source>
</reference>
<dbReference type="SUPFAM" id="SSF111369">
    <property type="entry name" value="HlyD-like secretion proteins"/>
    <property type="match status" value="2"/>
</dbReference>
<dbReference type="PANTHER" id="PTHR32347">
    <property type="entry name" value="EFFLUX SYSTEM COMPONENT YKNX-RELATED"/>
    <property type="match status" value="1"/>
</dbReference>
<organism evidence="6 7">
    <name type="scientific">[Phormidium ambiguum] IAM M-71</name>
    <dbReference type="NCBI Taxonomy" id="454136"/>
    <lineage>
        <taxon>Bacteria</taxon>
        <taxon>Bacillati</taxon>
        <taxon>Cyanobacteriota</taxon>
        <taxon>Cyanophyceae</taxon>
        <taxon>Oscillatoriophycideae</taxon>
        <taxon>Aerosakkonematales</taxon>
        <taxon>Aerosakkonemataceae</taxon>
        <taxon>Floridanema</taxon>
    </lineage>
</organism>
<dbReference type="Gene3D" id="2.40.50.100">
    <property type="match status" value="1"/>
</dbReference>
<dbReference type="Proteomes" id="UP000185860">
    <property type="component" value="Unassembled WGS sequence"/>
</dbReference>
<comment type="caution">
    <text evidence="6">The sequence shown here is derived from an EMBL/GenBank/DDBJ whole genome shotgun (WGS) entry which is preliminary data.</text>
</comment>
<comment type="subcellular location">
    <subcellularLocation>
        <location evidence="1">Cell envelope</location>
    </subcellularLocation>
</comment>
<name>A0A1U7IS92_9CYAN</name>
<feature type="domain" description="Multidrug resistance protein MdtA-like C-terminal permuted SH3" evidence="5">
    <location>
        <begin position="412"/>
        <end position="466"/>
    </location>
</feature>
<dbReference type="GO" id="GO:0030313">
    <property type="term" value="C:cell envelope"/>
    <property type="evidence" value="ECO:0007669"/>
    <property type="project" value="UniProtKB-SubCell"/>
</dbReference>
<evidence type="ECO:0000313" key="6">
    <source>
        <dbReference type="EMBL" id="OKH40242.1"/>
    </source>
</evidence>
<dbReference type="InterPro" id="IPR058627">
    <property type="entry name" value="MdtA-like_C"/>
</dbReference>
<evidence type="ECO:0000313" key="7">
    <source>
        <dbReference type="Proteomes" id="UP000185860"/>
    </source>
</evidence>
<proteinExistence type="predicted"/>
<dbReference type="PRINTS" id="PR01490">
    <property type="entry name" value="RTXTOXIND"/>
</dbReference>
<evidence type="ECO:0000256" key="2">
    <source>
        <dbReference type="ARBA" id="ARBA00023054"/>
    </source>
</evidence>
<dbReference type="Gene3D" id="2.40.420.20">
    <property type="match status" value="1"/>
</dbReference>
<feature type="coiled-coil region" evidence="3">
    <location>
        <begin position="255"/>
        <end position="282"/>
    </location>
</feature>
<protein>
    <submittedName>
        <fullName evidence="6">Secretion protein HlyD</fullName>
    </submittedName>
</protein>
<sequence>MPLLVILYLSIAVLLPALNNPESRIYFSGIGVPARQRFLGASIPVKTVQVKLQNWEETLASPGESVPLQQVNIRPLVSGSVAKVYVVEGDLVRQGQPLIQLNQIPFTERVNKAKNSLAIAEKTLQTLETSSPSKLLELENNMKIASSRFAEAKVRAKEMQALAEREKKNNVAIARSRLEIAEKKLKQIEILAQKGAVSQFQLYELQDIYETRKKEFYDALRGEVDNEERQFNNQDFYLMRQNEFIAAEQALKFTRQEIEKQLTTLRLEIESLKLQLNEAVRDLDRTVIYAENDGLISQVNIHQGEVADANSNQSLMVITKDVVFKAYIDQAQLNAVKIGDSATVHLVAFPGKSYQGKIIRLNPTVETKALQALKVGVDRQYTYSVWIGLNSLEIPPGLQGYARFFKAQKTSLVIPESAAIHLSGGEGMVMVDMSGKAAIKQVKFGRNYAGQREVLAGLEAGEKVVIYPKALQPGDVLESKTILTKDEVKK</sequence>
<dbReference type="Pfam" id="PF25967">
    <property type="entry name" value="RND-MFP_C"/>
    <property type="match status" value="1"/>
</dbReference>
<evidence type="ECO:0000256" key="1">
    <source>
        <dbReference type="ARBA" id="ARBA00004196"/>
    </source>
</evidence>
<keyword evidence="2 3" id="KW-0175">Coiled coil</keyword>
<dbReference type="Gene3D" id="1.10.287.470">
    <property type="entry name" value="Helix hairpin bin"/>
    <property type="match status" value="1"/>
</dbReference>
<dbReference type="AlphaFoldDB" id="A0A1U7IS92"/>
<dbReference type="Gene3D" id="2.40.30.170">
    <property type="match status" value="1"/>
</dbReference>
<evidence type="ECO:0000259" key="5">
    <source>
        <dbReference type="Pfam" id="PF25967"/>
    </source>
</evidence>
<dbReference type="EMBL" id="MRCE01000003">
    <property type="protein sequence ID" value="OKH40242.1"/>
    <property type="molecule type" value="Genomic_DNA"/>
</dbReference>
<dbReference type="Pfam" id="PF25917">
    <property type="entry name" value="BSH_RND"/>
    <property type="match status" value="1"/>
</dbReference>
<dbReference type="STRING" id="454136.NIES2119_04645"/>
<feature type="domain" description="Multidrug resistance protein MdtA-like barrel-sandwich hybrid" evidence="4">
    <location>
        <begin position="70"/>
        <end position="319"/>
    </location>
</feature>
<dbReference type="InterPro" id="IPR050465">
    <property type="entry name" value="UPF0194_transport"/>
</dbReference>
<evidence type="ECO:0000256" key="3">
    <source>
        <dbReference type="SAM" id="Coils"/>
    </source>
</evidence>
<evidence type="ECO:0000259" key="4">
    <source>
        <dbReference type="Pfam" id="PF25917"/>
    </source>
</evidence>
<accession>A0A1U7IS92</accession>
<dbReference type="InterPro" id="IPR058625">
    <property type="entry name" value="MdtA-like_BSH"/>
</dbReference>